<evidence type="ECO:0000256" key="3">
    <source>
        <dbReference type="ARBA" id="ARBA00022679"/>
    </source>
</evidence>
<dbReference type="SUPFAM" id="SSF52540">
    <property type="entry name" value="P-loop containing nucleoside triphosphate hydrolases"/>
    <property type="match status" value="1"/>
</dbReference>
<dbReference type="EMBL" id="JADCNL010000001">
    <property type="protein sequence ID" value="KAG0499165.1"/>
    <property type="molecule type" value="Genomic_DNA"/>
</dbReference>
<dbReference type="PRINTS" id="PR00094">
    <property type="entry name" value="ADENYLTKNASE"/>
</dbReference>
<protein>
    <recommendedName>
        <fullName evidence="2">adenylate kinase</fullName>
        <ecNumber evidence="2">2.7.4.3</ecNumber>
    </recommendedName>
</protein>
<dbReference type="AlphaFoldDB" id="A0A835VJD3"/>
<keyword evidence="3 6" id="KW-0808">Transferase</keyword>
<dbReference type="EC" id="2.7.4.3" evidence="2"/>
<dbReference type="Proteomes" id="UP000636800">
    <property type="component" value="Chromosome 1"/>
</dbReference>
<evidence type="ECO:0000256" key="6">
    <source>
        <dbReference type="RuleBase" id="RU003330"/>
    </source>
</evidence>
<dbReference type="GO" id="GO:0005524">
    <property type="term" value="F:ATP binding"/>
    <property type="evidence" value="ECO:0007669"/>
    <property type="project" value="InterPro"/>
</dbReference>
<keyword evidence="8" id="KW-1185">Reference proteome</keyword>
<dbReference type="PANTHER" id="PTHR23359">
    <property type="entry name" value="NUCLEOTIDE KINASE"/>
    <property type="match status" value="1"/>
</dbReference>
<keyword evidence="5 6" id="KW-0418">Kinase</keyword>
<name>A0A835VJD3_VANPL</name>
<dbReference type="InterPro" id="IPR027417">
    <property type="entry name" value="P-loop_NTPase"/>
</dbReference>
<proteinExistence type="inferred from homology"/>
<accession>A0A835VJD3</accession>
<organism evidence="7 8">
    <name type="scientific">Vanilla planifolia</name>
    <name type="common">Vanilla</name>
    <dbReference type="NCBI Taxonomy" id="51239"/>
    <lineage>
        <taxon>Eukaryota</taxon>
        <taxon>Viridiplantae</taxon>
        <taxon>Streptophyta</taxon>
        <taxon>Embryophyta</taxon>
        <taxon>Tracheophyta</taxon>
        <taxon>Spermatophyta</taxon>
        <taxon>Magnoliopsida</taxon>
        <taxon>Liliopsida</taxon>
        <taxon>Asparagales</taxon>
        <taxon>Orchidaceae</taxon>
        <taxon>Vanilloideae</taxon>
        <taxon>Vanilleae</taxon>
        <taxon>Vanilla</taxon>
    </lineage>
</organism>
<dbReference type="OrthoDB" id="1937137at2759"/>
<evidence type="ECO:0000256" key="2">
    <source>
        <dbReference type="ARBA" id="ARBA00012955"/>
    </source>
</evidence>
<dbReference type="Pfam" id="PF00406">
    <property type="entry name" value="ADK"/>
    <property type="match status" value="1"/>
</dbReference>
<comment type="caution">
    <text evidence="7">The sequence shown here is derived from an EMBL/GenBank/DDBJ whole genome shotgun (WGS) entry which is preliminary data.</text>
</comment>
<evidence type="ECO:0000256" key="4">
    <source>
        <dbReference type="ARBA" id="ARBA00022741"/>
    </source>
</evidence>
<gene>
    <name evidence="7" type="ORF">HPP92_003856</name>
</gene>
<evidence type="ECO:0000313" key="8">
    <source>
        <dbReference type="Proteomes" id="UP000636800"/>
    </source>
</evidence>
<dbReference type="InterPro" id="IPR000850">
    <property type="entry name" value="Adenylat/UMP-CMP_kin"/>
</dbReference>
<comment type="similarity">
    <text evidence="1 6">Belongs to the adenylate kinase family.</text>
</comment>
<reference evidence="7 8" key="1">
    <citation type="journal article" date="2020" name="Nat. Food">
        <title>A phased Vanilla planifolia genome enables genetic improvement of flavour and production.</title>
        <authorList>
            <person name="Hasing T."/>
            <person name="Tang H."/>
            <person name="Brym M."/>
            <person name="Khazi F."/>
            <person name="Huang T."/>
            <person name="Chambers A.H."/>
        </authorList>
    </citation>
    <scope>NUCLEOTIDE SEQUENCE [LARGE SCALE GENOMIC DNA]</scope>
    <source>
        <tissue evidence="7">Leaf</tissue>
    </source>
</reference>
<sequence length="148" mass="15903">MALSGGGGDGRWQFHRISSTPQNFDSLSLILLFFLHFLVVRLLTNVSRLSVSPYRFEGSSEQNSQAKGVTVNCVAGEPLKVMISGAPASGKGTQCRMIAEKYGVVHISTGDILRAEVASGSEIGKKAKEYMDNGMLVPDEIVTDVLLV</sequence>
<dbReference type="Gene3D" id="3.40.50.300">
    <property type="entry name" value="P-loop containing nucleotide triphosphate hydrolases"/>
    <property type="match status" value="1"/>
</dbReference>
<evidence type="ECO:0000256" key="5">
    <source>
        <dbReference type="ARBA" id="ARBA00022777"/>
    </source>
</evidence>
<dbReference type="CDD" id="cd01428">
    <property type="entry name" value="ADK"/>
    <property type="match status" value="1"/>
</dbReference>
<keyword evidence="4" id="KW-0547">Nucleotide-binding</keyword>
<dbReference type="GO" id="GO:0004017">
    <property type="term" value="F:AMP kinase activity"/>
    <property type="evidence" value="ECO:0007669"/>
    <property type="project" value="UniProtKB-EC"/>
</dbReference>
<evidence type="ECO:0000256" key="1">
    <source>
        <dbReference type="ARBA" id="ARBA00007220"/>
    </source>
</evidence>
<evidence type="ECO:0000313" key="7">
    <source>
        <dbReference type="EMBL" id="KAG0499165.1"/>
    </source>
</evidence>